<evidence type="ECO:0000313" key="3">
    <source>
        <dbReference type="Proteomes" id="UP000030759"/>
    </source>
</evidence>
<protein>
    <submittedName>
        <fullName evidence="2">Uncharacterized protein</fullName>
    </submittedName>
</protein>
<evidence type="ECO:0000313" key="2">
    <source>
        <dbReference type="EMBL" id="ERE79812.1"/>
    </source>
</evidence>
<proteinExistence type="predicted"/>
<accession>A0A061ID11</accession>
<dbReference type="EMBL" id="KE671843">
    <property type="protein sequence ID" value="ERE79812.1"/>
    <property type="molecule type" value="Genomic_DNA"/>
</dbReference>
<sequence length="81" mass="8774">MKPSSLNKNKKMGEAERSPEDFLPVCGSTFGSVSAQTRRDPAFDFHTNATVVAEMGTRILTLETLDIAFVTTLEQSALGLP</sequence>
<feature type="region of interest" description="Disordered" evidence="1">
    <location>
        <begin position="1"/>
        <end position="22"/>
    </location>
</feature>
<reference evidence="3" key="1">
    <citation type="journal article" date="2013" name="Nat. Biotechnol.">
        <title>Chinese hamster genome sequenced from sorted chromosomes.</title>
        <authorList>
            <person name="Brinkrolf K."/>
            <person name="Rupp O."/>
            <person name="Laux H."/>
            <person name="Kollin F."/>
            <person name="Ernst W."/>
            <person name="Linke B."/>
            <person name="Kofler R."/>
            <person name="Romand S."/>
            <person name="Hesse F."/>
            <person name="Budach W.E."/>
            <person name="Galosy S."/>
            <person name="Muller D."/>
            <person name="Noll T."/>
            <person name="Wienberg J."/>
            <person name="Jostock T."/>
            <person name="Leonard M."/>
            <person name="Grillari J."/>
            <person name="Tauch A."/>
            <person name="Goesmann A."/>
            <person name="Helk B."/>
            <person name="Mott J.E."/>
            <person name="Puhler A."/>
            <person name="Borth N."/>
        </authorList>
    </citation>
    <scope>NUCLEOTIDE SEQUENCE [LARGE SCALE GENOMIC DNA]</scope>
    <source>
        <strain evidence="3">17A/GY</strain>
    </source>
</reference>
<dbReference type="AlphaFoldDB" id="A0A061ID11"/>
<dbReference type="Proteomes" id="UP000030759">
    <property type="component" value="Unassembled WGS sequence"/>
</dbReference>
<evidence type="ECO:0000256" key="1">
    <source>
        <dbReference type="SAM" id="MobiDB-lite"/>
    </source>
</evidence>
<name>A0A061ID11_CRIGR</name>
<gene>
    <name evidence="2" type="ORF">H671_3g9308</name>
</gene>
<feature type="compositionally biased region" description="Basic and acidic residues" evidence="1">
    <location>
        <begin position="11"/>
        <end position="20"/>
    </location>
</feature>
<organism evidence="2 3">
    <name type="scientific">Cricetulus griseus</name>
    <name type="common">Chinese hamster</name>
    <name type="synonym">Cricetulus barabensis griseus</name>
    <dbReference type="NCBI Taxonomy" id="10029"/>
    <lineage>
        <taxon>Eukaryota</taxon>
        <taxon>Metazoa</taxon>
        <taxon>Chordata</taxon>
        <taxon>Craniata</taxon>
        <taxon>Vertebrata</taxon>
        <taxon>Euteleostomi</taxon>
        <taxon>Mammalia</taxon>
        <taxon>Eutheria</taxon>
        <taxon>Euarchontoglires</taxon>
        <taxon>Glires</taxon>
        <taxon>Rodentia</taxon>
        <taxon>Myomorpha</taxon>
        <taxon>Muroidea</taxon>
        <taxon>Cricetidae</taxon>
        <taxon>Cricetinae</taxon>
        <taxon>Cricetulus</taxon>
    </lineage>
</organism>